<evidence type="ECO:0000259" key="7">
    <source>
        <dbReference type="Pfam" id="PF20684"/>
    </source>
</evidence>
<dbReference type="EMBL" id="RZGK01000002">
    <property type="protein sequence ID" value="KAF9702001.1"/>
    <property type="molecule type" value="Genomic_DNA"/>
</dbReference>
<comment type="caution">
    <text evidence="8">The sequence shown here is derived from an EMBL/GenBank/DDBJ whole genome shotgun (WGS) entry which is preliminary data.</text>
</comment>
<comment type="subcellular location">
    <subcellularLocation>
        <location evidence="1">Membrane</location>
        <topology evidence="1">Multi-pass membrane protein</topology>
    </subcellularLocation>
</comment>
<dbReference type="Proteomes" id="UP000651452">
    <property type="component" value="Unassembled WGS sequence"/>
</dbReference>
<dbReference type="OrthoDB" id="61113at2759"/>
<keyword evidence="3 6" id="KW-1133">Transmembrane helix</keyword>
<sequence length="385" mass="43472">MGNTAMNEFMPIIIEMMRNPPNPNEPLPLINHFGVAIGISVPFLVLSLIAVGLRLHTRLCIVHQPGWDDSFVTIASVFNLVAQITFLGGLKNGIGQHLIYILSTLPATMKWFYVANAAYTSTTVCIKLSLLCQYLRLFRKSCHRTITLILLVVVILWGGAFSFMAWFPCFPISGFWNKSMSPPAKCYAFGYRTTVEAKSTLLAFAGSNMFLDFVVFLIPLKEYFRPNLKRKQVLAMTGLFAVGLIVVLMAVLRLWSGLKYNNRGVVMYDYTFWLPEVLMFSCLEVDFAIICASMPIFWPTVRDAWKITVTKEVIVMNEPRFVDVEMSVERTTSLKSHESTEGLVNGENMEGKSFYVDNHPRAVACRIPPLEQTTRMSWGGTILEK</sequence>
<dbReference type="AlphaFoldDB" id="A0A8H7JE19"/>
<dbReference type="Pfam" id="PF20684">
    <property type="entry name" value="Fung_rhodopsin"/>
    <property type="match status" value="1"/>
</dbReference>
<gene>
    <name evidence="8" type="ORF">EKO04_001061</name>
</gene>
<feature type="transmembrane region" description="Helical" evidence="6">
    <location>
        <begin position="111"/>
        <end position="134"/>
    </location>
</feature>
<evidence type="ECO:0000256" key="2">
    <source>
        <dbReference type="ARBA" id="ARBA00022692"/>
    </source>
</evidence>
<reference evidence="8" key="2">
    <citation type="submission" date="2020-09" db="EMBL/GenBank/DDBJ databases">
        <title>Reference genome assembly for Australian Ascochyta lentis isolate Al4.</title>
        <authorList>
            <person name="Lee R.C."/>
            <person name="Farfan-Caceres L.M."/>
            <person name="Debler J.W."/>
            <person name="Williams A.H."/>
            <person name="Henares B.M."/>
        </authorList>
    </citation>
    <scope>NUCLEOTIDE SEQUENCE</scope>
    <source>
        <strain evidence="8">Al4</strain>
    </source>
</reference>
<protein>
    <recommendedName>
        <fullName evidence="7">Rhodopsin domain-containing protein</fullName>
    </recommendedName>
</protein>
<feature type="transmembrane region" description="Helical" evidence="6">
    <location>
        <begin position="146"/>
        <end position="167"/>
    </location>
</feature>
<evidence type="ECO:0000256" key="1">
    <source>
        <dbReference type="ARBA" id="ARBA00004141"/>
    </source>
</evidence>
<feature type="transmembrane region" description="Helical" evidence="6">
    <location>
        <begin position="201"/>
        <end position="220"/>
    </location>
</feature>
<dbReference type="InterPro" id="IPR052337">
    <property type="entry name" value="SAT4-like"/>
</dbReference>
<accession>A0A8H7JE19</accession>
<evidence type="ECO:0000256" key="5">
    <source>
        <dbReference type="ARBA" id="ARBA00038359"/>
    </source>
</evidence>
<reference evidence="8" key="1">
    <citation type="submission" date="2018-12" db="EMBL/GenBank/DDBJ databases">
        <authorList>
            <person name="Syme R.A."/>
            <person name="Farfan-Caceres L."/>
            <person name="Lichtenzveig J."/>
        </authorList>
    </citation>
    <scope>NUCLEOTIDE SEQUENCE</scope>
    <source>
        <strain evidence="8">Al4</strain>
    </source>
</reference>
<evidence type="ECO:0000313" key="8">
    <source>
        <dbReference type="EMBL" id="KAF9702001.1"/>
    </source>
</evidence>
<feature type="transmembrane region" description="Helical" evidence="6">
    <location>
        <begin position="272"/>
        <end position="298"/>
    </location>
</feature>
<organism evidence="8 9">
    <name type="scientific">Ascochyta lentis</name>
    <dbReference type="NCBI Taxonomy" id="205686"/>
    <lineage>
        <taxon>Eukaryota</taxon>
        <taxon>Fungi</taxon>
        <taxon>Dikarya</taxon>
        <taxon>Ascomycota</taxon>
        <taxon>Pezizomycotina</taxon>
        <taxon>Dothideomycetes</taxon>
        <taxon>Pleosporomycetidae</taxon>
        <taxon>Pleosporales</taxon>
        <taxon>Pleosporineae</taxon>
        <taxon>Didymellaceae</taxon>
        <taxon>Ascochyta</taxon>
    </lineage>
</organism>
<feature type="transmembrane region" description="Helical" evidence="6">
    <location>
        <begin position="29"/>
        <end position="51"/>
    </location>
</feature>
<keyword evidence="2 6" id="KW-0812">Transmembrane</keyword>
<proteinExistence type="inferred from homology"/>
<feature type="transmembrane region" description="Helical" evidence="6">
    <location>
        <begin position="232"/>
        <end position="252"/>
    </location>
</feature>
<keyword evidence="9" id="KW-1185">Reference proteome</keyword>
<evidence type="ECO:0000313" key="9">
    <source>
        <dbReference type="Proteomes" id="UP000651452"/>
    </source>
</evidence>
<evidence type="ECO:0000256" key="6">
    <source>
        <dbReference type="SAM" id="Phobius"/>
    </source>
</evidence>
<feature type="domain" description="Rhodopsin" evidence="7">
    <location>
        <begin position="53"/>
        <end position="302"/>
    </location>
</feature>
<dbReference type="GO" id="GO:0016020">
    <property type="term" value="C:membrane"/>
    <property type="evidence" value="ECO:0007669"/>
    <property type="project" value="UniProtKB-SubCell"/>
</dbReference>
<evidence type="ECO:0000256" key="4">
    <source>
        <dbReference type="ARBA" id="ARBA00023136"/>
    </source>
</evidence>
<keyword evidence="4 6" id="KW-0472">Membrane</keyword>
<feature type="transmembrane region" description="Helical" evidence="6">
    <location>
        <begin position="71"/>
        <end position="91"/>
    </location>
</feature>
<dbReference type="InterPro" id="IPR049326">
    <property type="entry name" value="Rhodopsin_dom_fungi"/>
</dbReference>
<comment type="similarity">
    <text evidence="5">Belongs to the SAT4 family.</text>
</comment>
<dbReference type="PANTHER" id="PTHR33048:SF47">
    <property type="entry name" value="INTEGRAL MEMBRANE PROTEIN-RELATED"/>
    <property type="match status" value="1"/>
</dbReference>
<evidence type="ECO:0000256" key="3">
    <source>
        <dbReference type="ARBA" id="ARBA00022989"/>
    </source>
</evidence>
<dbReference type="PANTHER" id="PTHR33048">
    <property type="entry name" value="PTH11-LIKE INTEGRAL MEMBRANE PROTEIN (AFU_ORTHOLOGUE AFUA_5G11245)"/>
    <property type="match status" value="1"/>
</dbReference>
<name>A0A8H7JE19_9PLEO</name>